<feature type="transmembrane region" description="Helical" evidence="21">
    <location>
        <begin position="628"/>
        <end position="647"/>
    </location>
</feature>
<organism evidence="23 24">
    <name type="scientific">Erysiphe neolycopersici</name>
    <dbReference type="NCBI Taxonomy" id="212602"/>
    <lineage>
        <taxon>Eukaryota</taxon>
        <taxon>Fungi</taxon>
        <taxon>Dikarya</taxon>
        <taxon>Ascomycota</taxon>
        <taxon>Pezizomycotina</taxon>
        <taxon>Leotiomycetes</taxon>
        <taxon>Erysiphales</taxon>
        <taxon>Erysiphaceae</taxon>
        <taxon>Erysiphe</taxon>
    </lineage>
</organism>
<evidence type="ECO:0000256" key="10">
    <source>
        <dbReference type="ARBA" id="ARBA00022786"/>
    </source>
</evidence>
<evidence type="ECO:0000256" key="1">
    <source>
        <dbReference type="ARBA" id="ARBA00000900"/>
    </source>
</evidence>
<dbReference type="GO" id="GO:0061630">
    <property type="term" value="F:ubiquitin protein ligase activity"/>
    <property type="evidence" value="ECO:0007669"/>
    <property type="project" value="UniProtKB-EC"/>
</dbReference>
<dbReference type="GO" id="GO:0016567">
    <property type="term" value="P:protein ubiquitination"/>
    <property type="evidence" value="ECO:0007669"/>
    <property type="project" value="UniProtKB-UniPathway"/>
</dbReference>
<dbReference type="OrthoDB" id="9984778at2759"/>
<dbReference type="GO" id="GO:0043161">
    <property type="term" value="P:proteasome-mediated ubiquitin-dependent protein catabolic process"/>
    <property type="evidence" value="ECO:0007669"/>
    <property type="project" value="TreeGrafter"/>
</dbReference>
<evidence type="ECO:0000256" key="18">
    <source>
        <dbReference type="ARBA" id="ARBA00082128"/>
    </source>
</evidence>
<evidence type="ECO:0000256" key="3">
    <source>
        <dbReference type="ARBA" id="ARBA00004906"/>
    </source>
</evidence>
<feature type="transmembrane region" description="Helical" evidence="21">
    <location>
        <begin position="659"/>
        <end position="679"/>
    </location>
</feature>
<dbReference type="UniPathway" id="UPA00143"/>
<dbReference type="PANTHER" id="PTHR22763">
    <property type="entry name" value="RING ZINC FINGER PROTEIN"/>
    <property type="match status" value="1"/>
</dbReference>
<comment type="catalytic activity">
    <reaction evidence="1">
        <text>S-ubiquitinyl-[E2 ubiquitin-conjugating enzyme]-L-cysteine + [acceptor protein]-L-lysine = [E2 ubiquitin-conjugating enzyme]-L-cysteine + N(6)-ubiquitinyl-[acceptor protein]-L-lysine.</text>
        <dbReference type="EC" id="2.3.2.27"/>
    </reaction>
</comment>
<dbReference type="GO" id="GO:0044695">
    <property type="term" value="C:Dsc E3 ubiquitin ligase complex"/>
    <property type="evidence" value="ECO:0007669"/>
    <property type="project" value="TreeGrafter"/>
</dbReference>
<keyword evidence="24" id="KW-1185">Reference proteome</keyword>
<keyword evidence="5" id="KW-0808">Transferase</keyword>
<keyword evidence="6 21" id="KW-0812">Transmembrane</keyword>
<dbReference type="FunFam" id="3.30.40.10:FF:000626">
    <property type="entry name" value="Transmembrane ubiquitin ligase 1"/>
    <property type="match status" value="1"/>
</dbReference>
<feature type="region of interest" description="Disordered" evidence="20">
    <location>
        <begin position="500"/>
        <end position="520"/>
    </location>
</feature>
<evidence type="ECO:0000256" key="15">
    <source>
        <dbReference type="ARBA" id="ARBA00063126"/>
    </source>
</evidence>
<evidence type="ECO:0000256" key="21">
    <source>
        <dbReference type="SAM" id="Phobius"/>
    </source>
</evidence>
<keyword evidence="9 19" id="KW-0863">Zinc-finger</keyword>
<feature type="transmembrane region" description="Helical" evidence="21">
    <location>
        <begin position="601"/>
        <end position="622"/>
    </location>
</feature>
<evidence type="ECO:0000256" key="2">
    <source>
        <dbReference type="ARBA" id="ARBA00004127"/>
    </source>
</evidence>
<evidence type="ECO:0000256" key="12">
    <source>
        <dbReference type="ARBA" id="ARBA00022989"/>
    </source>
</evidence>
<dbReference type="InterPro" id="IPR050731">
    <property type="entry name" value="HRD1_E3_ubiq-ligases"/>
</dbReference>
<dbReference type="SMART" id="SM00184">
    <property type="entry name" value="RING"/>
    <property type="match status" value="1"/>
</dbReference>
<dbReference type="EMBL" id="MCFK01004974">
    <property type="protein sequence ID" value="RKF60565.1"/>
    <property type="molecule type" value="Genomic_DNA"/>
</dbReference>
<comment type="subunit">
    <text evidence="15">Component of the DSC E3 ubiquitin ligase complex composed of dscA, dscB, dscC and dscD.</text>
</comment>
<evidence type="ECO:0000313" key="23">
    <source>
        <dbReference type="EMBL" id="RKF60565.1"/>
    </source>
</evidence>
<comment type="caution">
    <text evidence="23">The sequence shown here is derived from an EMBL/GenBank/DDBJ whole genome shotgun (WGS) entry which is preliminary data.</text>
</comment>
<evidence type="ECO:0000256" key="16">
    <source>
        <dbReference type="ARBA" id="ARBA00071072"/>
    </source>
</evidence>
<keyword evidence="8" id="KW-0732">Signal</keyword>
<name>A0A420HSZ5_9PEZI</name>
<accession>A0A420HSZ5</accession>
<gene>
    <name evidence="23" type="ORF">OnM2_049045</name>
</gene>
<dbReference type="InterPro" id="IPR013083">
    <property type="entry name" value="Znf_RING/FYVE/PHD"/>
</dbReference>
<evidence type="ECO:0000256" key="8">
    <source>
        <dbReference type="ARBA" id="ARBA00022729"/>
    </source>
</evidence>
<evidence type="ECO:0000256" key="9">
    <source>
        <dbReference type="ARBA" id="ARBA00022771"/>
    </source>
</evidence>
<evidence type="ECO:0000313" key="24">
    <source>
        <dbReference type="Proteomes" id="UP000286134"/>
    </source>
</evidence>
<dbReference type="AlphaFoldDB" id="A0A420HSZ5"/>
<proteinExistence type="predicted"/>
<keyword evidence="10" id="KW-0833">Ubl conjugation pathway</keyword>
<sequence>MPLVVPRQEFARIALIIFVIFFLYISPDTPNSTAKSSQISFINHASQSNEFLNILNSSQWQDFAPRSSLQQNQSVQGKYINLTGFRESDGYRGWERFNTWKERCVLFHQEANRRSDINEIQENTFYANTTGVLRGKWVRYEADITGLEKRVWSKMNLSEIAPSSRWNTEKNEDWKRNITGSSGSIKLRIDEKESEDLDVESIKTKDLSTEQVRKVTATINLHDESNKGNGWLIRIYGVHWPKKGVLLMTTTSEKFAGIFGLPHLTHSFEQFTSSKQCIDQTLGMALQNLEKNPKKDYGNPLSSISENEAAHLTPQCEFVVFAQVYPIELDKTSKFSQKKSELVNKIEEELRFPKGIPLPKIPRLQISTVILSPDCGFILESEGPPDFAAEDGEHLIGEKQEVIFKNIHQLLELFAVLILGQTFLLKAQSKHASTPSTVGCVSLYTISMMLFADAFIFASLSLLSGTSPNFFPSALLASFMSLMSVMLGIRFISAIWNSQEPERRERSRQRQATEALTHPLPSEVQADSHTNITDVNSVINPGIIVNIPENNPIIIPSDQDIDAEIFENGLNSNSSILPTTNPNAGSTQTRSQSNGVSFATMYIRSVLLLTLVLFLTLTSASWPIQIRAIYIYTLSLAYLSFPAFQIYRNIQRNCRKALLWKFVVGQSVLRLTPFAYFYLKKDNILFSETDSKAFFLLAGWLWIQCWVLVAQNILGPRWGLPKTWYIEGWNYHPILHMESLEAKGLPIGLISNQDPLSPVNSLNAVLSPISTEQDKKGKKNVRLRSVDCAICMQILEVPILETGKDTTTGGVIGILESRRYMVTPCRHIFHSTCLEGWMRFRLQCPICRENLPPL</sequence>
<keyword evidence="11" id="KW-0862">Zinc</keyword>
<evidence type="ECO:0000256" key="11">
    <source>
        <dbReference type="ARBA" id="ARBA00022833"/>
    </source>
</evidence>
<dbReference type="InterPro" id="IPR001841">
    <property type="entry name" value="Znf_RING"/>
</dbReference>
<dbReference type="Gene3D" id="3.30.40.10">
    <property type="entry name" value="Zinc/RING finger domain, C3HC4 (zinc finger)"/>
    <property type="match status" value="1"/>
</dbReference>
<keyword evidence="13 21" id="KW-0472">Membrane</keyword>
<dbReference type="GO" id="GO:0008270">
    <property type="term" value="F:zinc ion binding"/>
    <property type="evidence" value="ECO:0007669"/>
    <property type="project" value="UniProtKB-KW"/>
</dbReference>
<dbReference type="Pfam" id="PF13639">
    <property type="entry name" value="zf-RING_2"/>
    <property type="match status" value="1"/>
</dbReference>
<dbReference type="GO" id="GO:0012505">
    <property type="term" value="C:endomembrane system"/>
    <property type="evidence" value="ECO:0007669"/>
    <property type="project" value="UniProtKB-SubCell"/>
</dbReference>
<evidence type="ECO:0000256" key="19">
    <source>
        <dbReference type="PROSITE-ProRule" id="PRU00175"/>
    </source>
</evidence>
<evidence type="ECO:0000256" key="5">
    <source>
        <dbReference type="ARBA" id="ARBA00022679"/>
    </source>
</evidence>
<evidence type="ECO:0000256" key="20">
    <source>
        <dbReference type="SAM" id="MobiDB-lite"/>
    </source>
</evidence>
<reference evidence="23 24" key="1">
    <citation type="journal article" date="2018" name="BMC Genomics">
        <title>Comparative genome analyses reveal sequence features reflecting distinct modes of host-adaptation between dicot and monocot powdery mildew.</title>
        <authorList>
            <person name="Wu Y."/>
            <person name="Ma X."/>
            <person name="Pan Z."/>
            <person name="Kale S.D."/>
            <person name="Song Y."/>
            <person name="King H."/>
            <person name="Zhang Q."/>
            <person name="Presley C."/>
            <person name="Deng X."/>
            <person name="Wei C.I."/>
            <person name="Xiao S."/>
        </authorList>
    </citation>
    <scope>NUCLEOTIDE SEQUENCE [LARGE SCALE GENOMIC DNA]</scope>
    <source>
        <strain evidence="23">UMSG2</strain>
    </source>
</reference>
<dbReference type="Pfam" id="PF11145">
    <property type="entry name" value="DUF2921"/>
    <property type="match status" value="1"/>
</dbReference>
<evidence type="ECO:0000256" key="17">
    <source>
        <dbReference type="ARBA" id="ARBA00077885"/>
    </source>
</evidence>
<dbReference type="PANTHER" id="PTHR22763:SF162">
    <property type="entry name" value="TRANSMEMBRANE E3 UBIQUITIN-PROTEIN LIGASE 1"/>
    <property type="match status" value="1"/>
</dbReference>
<evidence type="ECO:0000256" key="6">
    <source>
        <dbReference type="ARBA" id="ARBA00022692"/>
    </source>
</evidence>
<comment type="subcellular location">
    <subcellularLocation>
        <location evidence="2">Endomembrane system</location>
        <topology evidence="2">Multi-pass membrane protein</topology>
    </subcellularLocation>
</comment>
<feature type="domain" description="RING-type" evidence="22">
    <location>
        <begin position="788"/>
        <end position="848"/>
    </location>
</feature>
<dbReference type="SUPFAM" id="SSF57850">
    <property type="entry name" value="RING/U-box"/>
    <property type="match status" value="1"/>
</dbReference>
<comment type="function">
    <text evidence="14">Catalytic component of the DSC E3 ubiquitin ligase complex which is required for the srbA transcriptional activator proteolytic cleavage to release the soluble transcription factor from the membrane in low oxygen or sterol conditions. Required for growth during hypoxia and triazole drug susceptibility, as well as for virulence in a murine model of invasive pulmonary aspergillosis (IPA).</text>
</comment>
<dbReference type="EC" id="2.3.2.27" evidence="4"/>
<dbReference type="PROSITE" id="PS50089">
    <property type="entry name" value="ZF_RING_2"/>
    <property type="match status" value="1"/>
</dbReference>
<feature type="transmembrane region" description="Helical" evidence="21">
    <location>
        <begin position="470"/>
        <end position="496"/>
    </location>
</feature>
<evidence type="ECO:0000256" key="7">
    <source>
        <dbReference type="ARBA" id="ARBA00022723"/>
    </source>
</evidence>
<evidence type="ECO:0000256" key="14">
    <source>
        <dbReference type="ARBA" id="ARBA00056116"/>
    </source>
</evidence>
<comment type="pathway">
    <text evidence="3">Protein modification; protein ubiquitination.</text>
</comment>
<evidence type="ECO:0000259" key="22">
    <source>
        <dbReference type="PROSITE" id="PS50089"/>
    </source>
</evidence>
<dbReference type="InterPro" id="IPR021319">
    <property type="entry name" value="DUF2921"/>
</dbReference>
<evidence type="ECO:0000256" key="13">
    <source>
        <dbReference type="ARBA" id="ARBA00023136"/>
    </source>
</evidence>
<keyword evidence="7" id="KW-0479">Metal-binding</keyword>
<protein>
    <recommendedName>
        <fullName evidence="16">DSC E3 ubiquitin ligase complex subunit A</fullName>
        <ecNumber evidence="4">2.3.2.27</ecNumber>
    </recommendedName>
    <alternativeName>
        <fullName evidence="17">Defective for SREBP cleavage protein A</fullName>
    </alternativeName>
    <alternativeName>
        <fullName evidence="18">RING-type E3 ubiquitin transferase dscA</fullName>
    </alternativeName>
</protein>
<evidence type="ECO:0000256" key="4">
    <source>
        <dbReference type="ARBA" id="ARBA00012483"/>
    </source>
</evidence>
<feature type="transmembrane region" description="Helical" evidence="21">
    <location>
        <begin position="9"/>
        <end position="26"/>
    </location>
</feature>
<keyword evidence="12 21" id="KW-1133">Transmembrane helix</keyword>
<feature type="transmembrane region" description="Helical" evidence="21">
    <location>
        <begin position="694"/>
        <end position="714"/>
    </location>
</feature>
<dbReference type="Proteomes" id="UP000286134">
    <property type="component" value="Unassembled WGS sequence"/>
</dbReference>
<feature type="transmembrane region" description="Helical" evidence="21">
    <location>
        <begin position="437"/>
        <end position="458"/>
    </location>
</feature>
<dbReference type="STRING" id="212602.A0A420HSZ5"/>